<evidence type="ECO:0000313" key="1">
    <source>
        <dbReference type="EMBL" id="TDV49516.1"/>
    </source>
</evidence>
<name>A0A4R7VJA3_9PSED</name>
<comment type="caution">
    <text evidence="1">The sequence shown here is derived from an EMBL/GenBank/DDBJ whole genome shotgun (WGS) entry which is preliminary data.</text>
</comment>
<dbReference type="Proteomes" id="UP000295804">
    <property type="component" value="Unassembled WGS sequence"/>
</dbReference>
<gene>
    <name evidence="1" type="ORF">EDF87_104162</name>
</gene>
<proteinExistence type="predicted"/>
<evidence type="ECO:0000313" key="2">
    <source>
        <dbReference type="Proteomes" id="UP000295804"/>
    </source>
</evidence>
<protein>
    <submittedName>
        <fullName evidence="1">Uncharacterized protein</fullName>
    </submittedName>
</protein>
<dbReference type="EMBL" id="SOCQ01000004">
    <property type="protein sequence ID" value="TDV49516.1"/>
    <property type="molecule type" value="Genomic_DNA"/>
</dbReference>
<sequence length="150" mass="17021">MIALHDGPKLHAITVAVLIQHHPLCKSTIQYSHAQSLQIRGAYLGLICQRVLRVNAQHQMVGSDCDRIPVGFDPPGIHQRNVDLSVLETLRNFFPSPLNGRKEYTWVNQMKSMEPIWQRTEPEHGRKADSHFATLQLAQISHFLLGDIDI</sequence>
<organism evidence="1 2">
    <name type="scientific">Pseudomonas helmanticensis</name>
    <dbReference type="NCBI Taxonomy" id="1471381"/>
    <lineage>
        <taxon>Bacteria</taxon>
        <taxon>Pseudomonadati</taxon>
        <taxon>Pseudomonadota</taxon>
        <taxon>Gammaproteobacteria</taxon>
        <taxon>Pseudomonadales</taxon>
        <taxon>Pseudomonadaceae</taxon>
        <taxon>Pseudomonas</taxon>
    </lineage>
</organism>
<accession>A0A4R7VJA3</accession>
<reference evidence="1 2" key="1">
    <citation type="submission" date="2019-03" db="EMBL/GenBank/DDBJ databases">
        <title>Genomic analyses of the natural microbiome of Caenorhabditis elegans.</title>
        <authorList>
            <person name="Samuel B."/>
        </authorList>
    </citation>
    <scope>NUCLEOTIDE SEQUENCE [LARGE SCALE GENOMIC DNA]</scope>
    <source>
        <strain evidence="1 2">BIGb0525</strain>
    </source>
</reference>
<dbReference type="AlphaFoldDB" id="A0A4R7VJA3"/>